<reference evidence="1" key="1">
    <citation type="submission" date="2020-07" db="EMBL/GenBank/DDBJ databases">
        <title>Multicomponent nature underlies the extraordinary mechanical properties of spider dragline silk.</title>
        <authorList>
            <person name="Kono N."/>
            <person name="Nakamura H."/>
            <person name="Mori M."/>
            <person name="Yoshida Y."/>
            <person name="Ohtoshi R."/>
            <person name="Malay A.D."/>
            <person name="Moran D.A.P."/>
            <person name="Tomita M."/>
            <person name="Numata K."/>
            <person name="Arakawa K."/>
        </authorList>
    </citation>
    <scope>NUCLEOTIDE SEQUENCE</scope>
</reference>
<evidence type="ECO:0000313" key="2">
    <source>
        <dbReference type="Proteomes" id="UP000887116"/>
    </source>
</evidence>
<comment type="caution">
    <text evidence="1">The sequence shown here is derived from an EMBL/GenBank/DDBJ whole genome shotgun (WGS) entry which is preliminary data.</text>
</comment>
<evidence type="ECO:0000313" key="1">
    <source>
        <dbReference type="EMBL" id="GFQ76878.1"/>
    </source>
</evidence>
<protein>
    <submittedName>
        <fullName evidence="1">Uncharacterized protein</fullName>
    </submittedName>
</protein>
<sequence length="85" mass="9614">MRDPGWLGWGRYAETTVSCEIEELSSSWAISCGIPRFVFQVEISQDEASSILLDFQLTSRYGVLFKLLDGKIRQRGQGIEGRQSL</sequence>
<dbReference type="Proteomes" id="UP000887116">
    <property type="component" value="Unassembled WGS sequence"/>
</dbReference>
<keyword evidence="2" id="KW-1185">Reference proteome</keyword>
<proteinExistence type="predicted"/>
<dbReference type="EMBL" id="BMAO01001911">
    <property type="protein sequence ID" value="GFQ76878.1"/>
    <property type="molecule type" value="Genomic_DNA"/>
</dbReference>
<organism evidence="1 2">
    <name type="scientific">Trichonephila clavata</name>
    <name type="common">Joro spider</name>
    <name type="synonym">Nephila clavata</name>
    <dbReference type="NCBI Taxonomy" id="2740835"/>
    <lineage>
        <taxon>Eukaryota</taxon>
        <taxon>Metazoa</taxon>
        <taxon>Ecdysozoa</taxon>
        <taxon>Arthropoda</taxon>
        <taxon>Chelicerata</taxon>
        <taxon>Arachnida</taxon>
        <taxon>Araneae</taxon>
        <taxon>Araneomorphae</taxon>
        <taxon>Entelegynae</taxon>
        <taxon>Araneoidea</taxon>
        <taxon>Nephilidae</taxon>
        <taxon>Trichonephila</taxon>
    </lineage>
</organism>
<dbReference type="AlphaFoldDB" id="A0A8X6KN42"/>
<accession>A0A8X6KN42</accession>
<gene>
    <name evidence="1" type="ORF">TNCT_294071</name>
</gene>
<name>A0A8X6KN42_TRICU</name>